<sequence length="379" mass="42001">MLWRPTKFWYAVATMVGATVGIGFFGIPFAFAKAGPWFGLFFFVSIVGLVFIGNLLYGEVILRTHERHQFVGYVHRYLGTWGRRLGKINFWIAMFGAVIGVLVLNGQFLSQALSFVHITLSPVAASTLFFLVAITLVYFGLKTVSHVDFVMMIFFVVVTVVIAIVGIPHIQSANYSVGNGAFWFLPFGVILYAMNGFTGMSLMREVLVGQERSLKRAVGYAILIPALLYLVFTAVVVGVSGDVTSPEAIAGLSGFLGNKIVFLGSLFGFLTSSTIFISILTVFRESLKEDFRLRRATDFIFPIFLPFLLFLLGVRNFINIIGLVGGVAIGIDMILLLFMYAKVKEDGNRIPEYSMRLPNWLIYVMMGLFLAGAIYTLLV</sequence>
<keyword evidence="7 8" id="KW-0472">Membrane</keyword>
<feature type="transmembrane region" description="Helical" evidence="8">
    <location>
        <begin position="37"/>
        <end position="57"/>
    </location>
</feature>
<evidence type="ECO:0000256" key="1">
    <source>
        <dbReference type="ARBA" id="ARBA00004429"/>
    </source>
</evidence>
<dbReference type="AlphaFoldDB" id="A0A1F8GSI8"/>
<proteinExistence type="predicted"/>
<feature type="transmembrane region" description="Helical" evidence="8">
    <location>
        <begin position="260"/>
        <end position="283"/>
    </location>
</feature>
<dbReference type="GO" id="GO:0005886">
    <property type="term" value="C:plasma membrane"/>
    <property type="evidence" value="ECO:0007669"/>
    <property type="project" value="UniProtKB-SubCell"/>
</dbReference>
<feature type="transmembrane region" description="Helical" evidence="8">
    <location>
        <begin position="218"/>
        <end position="240"/>
    </location>
</feature>
<evidence type="ECO:0000256" key="8">
    <source>
        <dbReference type="SAM" id="Phobius"/>
    </source>
</evidence>
<dbReference type="STRING" id="1802701.A3A33_00365"/>
<dbReference type="EMBL" id="MGKP01000021">
    <property type="protein sequence ID" value="OGN28343.1"/>
    <property type="molecule type" value="Genomic_DNA"/>
</dbReference>
<evidence type="ECO:0000256" key="4">
    <source>
        <dbReference type="ARBA" id="ARBA00022519"/>
    </source>
</evidence>
<feature type="transmembrane region" description="Helical" evidence="8">
    <location>
        <begin position="295"/>
        <end position="314"/>
    </location>
</feature>
<reference evidence="9 10" key="1">
    <citation type="journal article" date="2016" name="Nat. Commun.">
        <title>Thousands of microbial genomes shed light on interconnected biogeochemical processes in an aquifer system.</title>
        <authorList>
            <person name="Anantharaman K."/>
            <person name="Brown C.T."/>
            <person name="Hug L.A."/>
            <person name="Sharon I."/>
            <person name="Castelle C.J."/>
            <person name="Probst A.J."/>
            <person name="Thomas B.C."/>
            <person name="Singh A."/>
            <person name="Wilkins M.J."/>
            <person name="Karaoz U."/>
            <person name="Brodie E.L."/>
            <person name="Williams K.H."/>
            <person name="Hubbard S.S."/>
            <person name="Banfield J.F."/>
        </authorList>
    </citation>
    <scope>NUCLEOTIDE SEQUENCE [LARGE SCALE GENOMIC DNA]</scope>
</reference>
<evidence type="ECO:0000313" key="9">
    <source>
        <dbReference type="EMBL" id="OGN28343.1"/>
    </source>
</evidence>
<evidence type="ECO:0000256" key="6">
    <source>
        <dbReference type="ARBA" id="ARBA00022989"/>
    </source>
</evidence>
<evidence type="ECO:0000313" key="10">
    <source>
        <dbReference type="Proteomes" id="UP000179047"/>
    </source>
</evidence>
<dbReference type="GO" id="GO:0015179">
    <property type="term" value="F:L-amino acid transmembrane transporter activity"/>
    <property type="evidence" value="ECO:0007669"/>
    <property type="project" value="TreeGrafter"/>
</dbReference>
<comment type="caution">
    <text evidence="9">The sequence shown here is derived from an EMBL/GenBank/DDBJ whole genome shotgun (WGS) entry which is preliminary data.</text>
</comment>
<gene>
    <name evidence="9" type="ORF">A3A33_00365</name>
</gene>
<dbReference type="Pfam" id="PF03222">
    <property type="entry name" value="Trp_Tyr_perm"/>
    <property type="match status" value="1"/>
</dbReference>
<feature type="transmembrane region" description="Helical" evidence="8">
    <location>
        <begin position="320"/>
        <end position="340"/>
    </location>
</feature>
<feature type="transmembrane region" description="Helical" evidence="8">
    <location>
        <begin position="88"/>
        <end position="109"/>
    </location>
</feature>
<feature type="transmembrane region" description="Helical" evidence="8">
    <location>
        <begin position="149"/>
        <end position="168"/>
    </location>
</feature>
<keyword evidence="2" id="KW-0813">Transport</keyword>
<evidence type="ECO:0000256" key="5">
    <source>
        <dbReference type="ARBA" id="ARBA00022692"/>
    </source>
</evidence>
<evidence type="ECO:0000256" key="2">
    <source>
        <dbReference type="ARBA" id="ARBA00022448"/>
    </source>
</evidence>
<keyword evidence="5 8" id="KW-0812">Transmembrane</keyword>
<dbReference type="Gene3D" id="1.20.1740.10">
    <property type="entry name" value="Amino acid/polyamine transporter I"/>
    <property type="match status" value="1"/>
</dbReference>
<dbReference type="InterPro" id="IPR018227">
    <property type="entry name" value="Amino_acid_transport_2"/>
</dbReference>
<accession>A0A1F8GSI8</accession>
<keyword evidence="6 8" id="KW-1133">Transmembrane helix</keyword>
<evidence type="ECO:0008006" key="11">
    <source>
        <dbReference type="Google" id="ProtNLM"/>
    </source>
</evidence>
<name>A0A1F8GSI8_9BACT</name>
<protein>
    <recommendedName>
        <fullName evidence="11">Amino acid transporter transmembrane domain-containing protein</fullName>
    </recommendedName>
</protein>
<keyword evidence="4" id="KW-0997">Cell inner membrane</keyword>
<feature type="transmembrane region" description="Helical" evidence="8">
    <location>
        <begin position="180"/>
        <end position="197"/>
    </location>
</feature>
<dbReference type="PANTHER" id="PTHR22950:SF461">
    <property type="entry name" value="AMINO ACID TRANSPORTER TRANSMEMBRANE DOMAIN-CONTAINING PROTEIN"/>
    <property type="match status" value="1"/>
</dbReference>
<organism evidence="9 10">
    <name type="scientific">Candidatus Yanofskybacteria bacterium RIFCSPLOWO2_01_FULL_49_25</name>
    <dbReference type="NCBI Taxonomy" id="1802701"/>
    <lineage>
        <taxon>Bacteria</taxon>
        <taxon>Candidatus Yanofskyibacteriota</taxon>
    </lineage>
</organism>
<comment type="subcellular location">
    <subcellularLocation>
        <location evidence="1">Cell inner membrane</location>
        <topology evidence="1">Multi-pass membrane protein</topology>
    </subcellularLocation>
</comment>
<evidence type="ECO:0000256" key="3">
    <source>
        <dbReference type="ARBA" id="ARBA00022475"/>
    </source>
</evidence>
<feature type="transmembrane region" description="Helical" evidence="8">
    <location>
        <begin position="360"/>
        <end position="378"/>
    </location>
</feature>
<evidence type="ECO:0000256" key="7">
    <source>
        <dbReference type="ARBA" id="ARBA00023136"/>
    </source>
</evidence>
<dbReference type="PANTHER" id="PTHR22950">
    <property type="entry name" value="AMINO ACID TRANSPORTER"/>
    <property type="match status" value="1"/>
</dbReference>
<dbReference type="Proteomes" id="UP000179047">
    <property type="component" value="Unassembled WGS sequence"/>
</dbReference>
<feature type="transmembrane region" description="Helical" evidence="8">
    <location>
        <begin position="115"/>
        <end position="137"/>
    </location>
</feature>
<keyword evidence="3" id="KW-1003">Cell membrane</keyword>
<feature type="transmembrane region" description="Helical" evidence="8">
    <location>
        <begin position="7"/>
        <end position="31"/>
    </location>
</feature>